<keyword evidence="2" id="KW-1185">Reference proteome</keyword>
<evidence type="ECO:0000313" key="1">
    <source>
        <dbReference type="EMBL" id="QKF93923.1"/>
    </source>
</evidence>
<dbReference type="Proteomes" id="UP001162001">
    <property type="component" value="Segment"/>
</dbReference>
<organism evidence="1 2">
    <name type="scientific">Fadolivirus FV1/VV64</name>
    <dbReference type="NCBI Taxonomy" id="3070911"/>
    <lineage>
        <taxon>Viruses</taxon>
        <taxon>Varidnaviria</taxon>
        <taxon>Bamfordvirae</taxon>
        <taxon>Nucleocytoviricota</taxon>
        <taxon>Megaviricetes</taxon>
        <taxon>Imitervirales</taxon>
        <taxon>Mimiviridae</taxon>
        <taxon>Klosneuvirinae</taxon>
        <taxon>Fadolivirus</taxon>
        <taxon>Fadolivirus algeromassiliense</taxon>
    </lineage>
</organism>
<name>A0A7D3QU87_9VIRU</name>
<dbReference type="EMBL" id="MT418680">
    <property type="protein sequence ID" value="QKF93923.1"/>
    <property type="molecule type" value="Genomic_DNA"/>
</dbReference>
<reference evidence="1 2" key="1">
    <citation type="submission" date="2020-04" db="EMBL/GenBank/DDBJ databases">
        <title>Advantages and limits of metagenomic assembly and binning of a giant virus.</title>
        <authorList>
            <person name="Schulz F."/>
            <person name="Andreani J."/>
            <person name="Francis R."/>
            <person name="Boudjemaa H."/>
            <person name="Bou Khalil J.Y."/>
            <person name="Lee J."/>
            <person name="La Scola B."/>
            <person name="Woyke T."/>
        </authorList>
    </citation>
    <scope>NUCLEOTIDE SEQUENCE [LARGE SCALE GENOMIC DNA]</scope>
    <source>
        <strain evidence="1 2">FV1/VV64</strain>
    </source>
</reference>
<proteinExistence type="predicted"/>
<evidence type="ECO:0000313" key="2">
    <source>
        <dbReference type="Proteomes" id="UP001162001"/>
    </source>
</evidence>
<protein>
    <submittedName>
        <fullName evidence="1">Uncharacterized protein</fullName>
    </submittedName>
</protein>
<gene>
    <name evidence="1" type="ORF">Fadolivirus_1_465</name>
</gene>
<sequence>MNNILDNIKLIQSRMELIETIEMQSKSVKYIKWVNMSCWFDSALMCLLAYPTNTFYKNILKKDKMDITKIDSKDKKIFKCSDDDIQKIHTTIKEIYVNMHNNSSVCPATDLWNLMGNICKSTVSVGSFSSNGGLFYVLRMLYPTVFIRSPLTVLNGSIENKILNELNNGGILYKNQPIENKLLNIIIDYYANKNNIKLSEEYNIGGYRFKLLGLVYQISNGHIRSFVRDYMGNWYNYDGMSNIYVNLGNFNSAKNQILDHMYLINGNDSVLLFEITKL</sequence>
<accession>A0A7D3QU87</accession>